<evidence type="ECO:0000313" key="3">
    <source>
        <dbReference type="Proteomes" id="UP000324800"/>
    </source>
</evidence>
<sequence>MINTGMNKDKPVIQSQLSDTSTQKSTQRGGVKQRQKEQERELKQLKAIQLLQQQGNNDLNNMNVEMPDIQGTVGQLTGLQPSSCAQSPCLSVWLKLKKTGSISTINKERSDPQINEDYEDNGKEKEDKQTNEAALIQNKNQRVNIISYPPVQENLGTQKQNNHGLNVLSQMDKYNPSTAQFGVQGKPKKGRGSKKTKTDCLIATNESSYGSNTQAQPKTAFAVQKPKGSLK</sequence>
<dbReference type="Proteomes" id="UP000324800">
    <property type="component" value="Unassembled WGS sequence"/>
</dbReference>
<name>A0A5J4VC92_9EUKA</name>
<proteinExistence type="predicted"/>
<comment type="caution">
    <text evidence="2">The sequence shown here is derived from an EMBL/GenBank/DDBJ whole genome shotgun (WGS) entry which is preliminary data.</text>
</comment>
<reference evidence="2 3" key="1">
    <citation type="submission" date="2019-03" db="EMBL/GenBank/DDBJ databases">
        <title>Single cell metagenomics reveals metabolic interactions within the superorganism composed of flagellate Streblomastix strix and complex community of Bacteroidetes bacteria on its surface.</title>
        <authorList>
            <person name="Treitli S.C."/>
            <person name="Kolisko M."/>
            <person name="Husnik F."/>
            <person name="Keeling P."/>
            <person name="Hampl V."/>
        </authorList>
    </citation>
    <scope>NUCLEOTIDE SEQUENCE [LARGE SCALE GENOMIC DNA]</scope>
    <source>
        <strain evidence="2">ST1C</strain>
    </source>
</reference>
<feature type="region of interest" description="Disordered" evidence="1">
    <location>
        <begin position="106"/>
        <end position="128"/>
    </location>
</feature>
<evidence type="ECO:0000313" key="2">
    <source>
        <dbReference type="EMBL" id="KAA6380198.1"/>
    </source>
</evidence>
<feature type="region of interest" description="Disordered" evidence="1">
    <location>
        <begin position="178"/>
        <end position="231"/>
    </location>
</feature>
<feature type="compositionally biased region" description="Polar residues" evidence="1">
    <location>
        <begin position="13"/>
        <end position="28"/>
    </location>
</feature>
<gene>
    <name evidence="2" type="ORF">EZS28_024272</name>
</gene>
<organism evidence="2 3">
    <name type="scientific">Streblomastix strix</name>
    <dbReference type="NCBI Taxonomy" id="222440"/>
    <lineage>
        <taxon>Eukaryota</taxon>
        <taxon>Metamonada</taxon>
        <taxon>Preaxostyla</taxon>
        <taxon>Oxymonadida</taxon>
        <taxon>Streblomastigidae</taxon>
        <taxon>Streblomastix</taxon>
    </lineage>
</organism>
<feature type="compositionally biased region" description="Polar residues" evidence="1">
    <location>
        <begin position="204"/>
        <end position="217"/>
    </location>
</feature>
<accession>A0A5J4VC92</accession>
<protein>
    <submittedName>
        <fullName evidence="2">Uncharacterized protein</fullName>
    </submittedName>
</protein>
<evidence type="ECO:0000256" key="1">
    <source>
        <dbReference type="SAM" id="MobiDB-lite"/>
    </source>
</evidence>
<dbReference type="AlphaFoldDB" id="A0A5J4VC92"/>
<feature type="region of interest" description="Disordered" evidence="1">
    <location>
        <begin position="1"/>
        <end position="40"/>
    </location>
</feature>
<dbReference type="EMBL" id="SNRW01008048">
    <property type="protein sequence ID" value="KAA6380198.1"/>
    <property type="molecule type" value="Genomic_DNA"/>
</dbReference>
<feature type="compositionally biased region" description="Basic residues" evidence="1">
    <location>
        <begin position="186"/>
        <end position="195"/>
    </location>
</feature>